<dbReference type="Proteomes" id="UP000299102">
    <property type="component" value="Unassembled WGS sequence"/>
</dbReference>
<sequence>MMDSVSMFKLLYYSTSFTCDGRSTTAMVVLFFWFDAQEVEIFMDERYPATRTIDRVMWDFYPPNPLPWSDSTVKAKLDVKAKTSKQCTRMQCAKFGDFALRRYAFLWGCSTFIPVRKHTALILKKLHFVALSTAGVVKPRQPRQSRLWQPLASLRYWPC</sequence>
<protein>
    <submittedName>
        <fullName evidence="1">Uncharacterized protein</fullName>
    </submittedName>
</protein>
<comment type="caution">
    <text evidence="1">The sequence shown here is derived from an EMBL/GenBank/DDBJ whole genome shotgun (WGS) entry which is preliminary data.</text>
</comment>
<gene>
    <name evidence="1" type="ORF">EVAR_20726_1</name>
</gene>
<keyword evidence="2" id="KW-1185">Reference proteome</keyword>
<proteinExistence type="predicted"/>
<evidence type="ECO:0000313" key="2">
    <source>
        <dbReference type="Proteomes" id="UP000299102"/>
    </source>
</evidence>
<accession>A0A4C1V9E4</accession>
<reference evidence="1 2" key="1">
    <citation type="journal article" date="2019" name="Commun. Biol.">
        <title>The bagworm genome reveals a unique fibroin gene that provides high tensile strength.</title>
        <authorList>
            <person name="Kono N."/>
            <person name="Nakamura H."/>
            <person name="Ohtoshi R."/>
            <person name="Tomita M."/>
            <person name="Numata K."/>
            <person name="Arakawa K."/>
        </authorList>
    </citation>
    <scope>NUCLEOTIDE SEQUENCE [LARGE SCALE GENOMIC DNA]</scope>
</reference>
<organism evidence="1 2">
    <name type="scientific">Eumeta variegata</name>
    <name type="common">Bagworm moth</name>
    <name type="synonym">Eumeta japonica</name>
    <dbReference type="NCBI Taxonomy" id="151549"/>
    <lineage>
        <taxon>Eukaryota</taxon>
        <taxon>Metazoa</taxon>
        <taxon>Ecdysozoa</taxon>
        <taxon>Arthropoda</taxon>
        <taxon>Hexapoda</taxon>
        <taxon>Insecta</taxon>
        <taxon>Pterygota</taxon>
        <taxon>Neoptera</taxon>
        <taxon>Endopterygota</taxon>
        <taxon>Lepidoptera</taxon>
        <taxon>Glossata</taxon>
        <taxon>Ditrysia</taxon>
        <taxon>Tineoidea</taxon>
        <taxon>Psychidae</taxon>
        <taxon>Oiketicinae</taxon>
        <taxon>Eumeta</taxon>
    </lineage>
</organism>
<dbReference type="EMBL" id="BGZK01000302">
    <property type="protein sequence ID" value="GBP35353.1"/>
    <property type="molecule type" value="Genomic_DNA"/>
</dbReference>
<name>A0A4C1V9E4_EUMVA</name>
<dbReference type="AlphaFoldDB" id="A0A4C1V9E4"/>
<evidence type="ECO:0000313" key="1">
    <source>
        <dbReference type="EMBL" id="GBP35353.1"/>
    </source>
</evidence>